<evidence type="ECO:0000259" key="7">
    <source>
        <dbReference type="PROSITE" id="PS51194"/>
    </source>
</evidence>
<dbReference type="GO" id="GO:0003723">
    <property type="term" value="F:RNA binding"/>
    <property type="evidence" value="ECO:0007669"/>
    <property type="project" value="TreeGrafter"/>
</dbReference>
<comment type="caution">
    <text evidence="8">The sequence shown here is derived from an EMBL/GenBank/DDBJ whole genome shotgun (WGS) entry which is preliminary data.</text>
</comment>
<dbReference type="Gene3D" id="1.20.120.1080">
    <property type="match status" value="1"/>
</dbReference>
<evidence type="ECO:0000256" key="2">
    <source>
        <dbReference type="ARBA" id="ARBA00022801"/>
    </source>
</evidence>
<feature type="domain" description="Helicase C-terminal" evidence="7">
    <location>
        <begin position="447"/>
        <end position="615"/>
    </location>
</feature>
<dbReference type="Gene3D" id="3.40.50.300">
    <property type="entry name" value="P-loop containing nucleotide triphosphate hydrolases"/>
    <property type="match status" value="2"/>
</dbReference>
<evidence type="ECO:0000256" key="1">
    <source>
        <dbReference type="ARBA" id="ARBA00022741"/>
    </source>
</evidence>
<evidence type="ECO:0000313" key="8">
    <source>
        <dbReference type="EMBL" id="GFG39188.1"/>
    </source>
</evidence>
<sequence length="1011" mass="115315">MEKSCNKTQGGKCKDKKCYSYKAKRQSMSGSSSESDGHTKSHHSRSRVHKYQHAHSRLSVKTRVETQSIAYDEERCNSKEKVVGEPDKKRWRSCDDKYKVELQKKSYDSVDESEFSFQKYYHELKVLLKDEELLPDSEDFWKFLKNYEAVQKRAAGRKHDLGSAETCTDPNPLDLPLVYNKSHLVSIALTASLDQLTTRLPPGSHLSRQRLSEFKDILLLYLDFKQKEKFNKLCKLRQSQENLPIAHYKEQILTAVRNENVVIIAGDTGCGKSTQVPQYLLGAGYRRIACTQPRRIACVSLCKRVAFETLNEYGSEVGYQIRFEKSRTQHTRIVFITEGLLLRQVSTDPSLSNYDVLVLDEVHERHLFGDFLLGVVKCLLYQRPDLKVVLMSATINIELFQDYFSQDTTVPGRLYPIKLQYMPISTEDKSSRSERLNPAPYVRIMQLIDEKYPRNEKGDLLIFLSGMSEISAVVDAAKCYSQQTEGWIVLPLHSTLSLADQDKVFDYPPDGVRKCIVSTNIAETSVTIDGIRFVVDSGKVKEMSYDPTSKMQRLKEFWISQASAEQRKGRAGRTGPGVCYRLFSEEEYAKMDQYSTPEIQRVPLDSLLLQMIAMGLPDARKFPFIEPPPSESIENSILSLKEQGALTESEKLTTIGHMLSRLPVDISLGKMLIMGSLFHQVEPVLSMASALSVQTPFTNRSYRDFDCEAACKELQSDHGDPLTLLNAFREWLEEKSMSSSGRSSSRQWCRRRGLEEHRFYEMIKLRQQFKDLLQDSGLLQSEVLPSENMTSAERSFRHGEVKLLRSMRQSYREAGPRKRRVLKLDVWEIEGADIEEPGDIDIKDVEFRLSNNSVQSLLSGSTACSYKDLMMLKLILCSGLYPQFAIADEFNYCKSVSEQLFHTRAKPYVSLHPMGYFGNQPQILQLQESNIEVVQKRGFNSKSPVSSNYQLLCYLSLLETTKPFLVTTMRMPAAQTLLLFCQSIDTNSDFSNCYVTATESRSTAQQMGTAA</sequence>
<dbReference type="CDD" id="cd17979">
    <property type="entry name" value="DEXHc_DHX34"/>
    <property type="match status" value="1"/>
</dbReference>
<dbReference type="PROSITE" id="PS51192">
    <property type="entry name" value="HELICASE_ATP_BIND_1"/>
    <property type="match status" value="1"/>
</dbReference>
<evidence type="ECO:0000313" key="9">
    <source>
        <dbReference type="Proteomes" id="UP000502823"/>
    </source>
</evidence>
<dbReference type="SMART" id="SM00490">
    <property type="entry name" value="HELICc"/>
    <property type="match status" value="1"/>
</dbReference>
<dbReference type="InterPro" id="IPR011545">
    <property type="entry name" value="DEAD/DEAH_box_helicase_dom"/>
</dbReference>
<keyword evidence="1" id="KW-0547">Nucleotide-binding</keyword>
<gene>
    <name evidence="8" type="ORF">Cfor_04147</name>
</gene>
<evidence type="ECO:0000256" key="4">
    <source>
        <dbReference type="ARBA" id="ARBA00022840"/>
    </source>
</evidence>
<dbReference type="SMART" id="SM00487">
    <property type="entry name" value="DEXDc"/>
    <property type="match status" value="1"/>
</dbReference>
<feature type="compositionally biased region" description="Basic residues" evidence="5">
    <location>
        <begin position="40"/>
        <end position="60"/>
    </location>
</feature>
<dbReference type="Proteomes" id="UP000502823">
    <property type="component" value="Unassembled WGS sequence"/>
</dbReference>
<dbReference type="Pfam" id="PF07717">
    <property type="entry name" value="OB_NTP_bind"/>
    <property type="match status" value="1"/>
</dbReference>
<feature type="region of interest" description="Disordered" evidence="5">
    <location>
        <begin position="20"/>
        <end position="63"/>
    </location>
</feature>
<dbReference type="InParanoid" id="A0A6L2Q8M5"/>
<dbReference type="FunCoup" id="A0A6L2Q8M5">
    <property type="interactions" value="386"/>
</dbReference>
<keyword evidence="3" id="KW-0347">Helicase</keyword>
<proteinExistence type="predicted"/>
<dbReference type="FunFam" id="3.40.50.300:FF:000540">
    <property type="entry name" value="probable ATP-dependent RNA helicase DHX34"/>
    <property type="match status" value="1"/>
</dbReference>
<dbReference type="FunFam" id="3.40.50.300:FF:000725">
    <property type="entry name" value="probable ATP-dependent RNA helicase DHX34"/>
    <property type="match status" value="1"/>
</dbReference>
<dbReference type="EMBL" id="BLKM01000880">
    <property type="protein sequence ID" value="GFG39188.1"/>
    <property type="molecule type" value="Genomic_DNA"/>
</dbReference>
<dbReference type="SUPFAM" id="SSF52540">
    <property type="entry name" value="P-loop containing nucleoside triphosphate hydrolases"/>
    <property type="match status" value="1"/>
</dbReference>
<dbReference type="OrthoDB" id="3363059at2759"/>
<dbReference type="GO" id="GO:0016787">
    <property type="term" value="F:hydrolase activity"/>
    <property type="evidence" value="ECO:0007669"/>
    <property type="project" value="UniProtKB-KW"/>
</dbReference>
<evidence type="ECO:0008006" key="10">
    <source>
        <dbReference type="Google" id="ProtNLM"/>
    </source>
</evidence>
<dbReference type="InterPro" id="IPR001650">
    <property type="entry name" value="Helicase_C-like"/>
</dbReference>
<dbReference type="Pfam" id="PF00271">
    <property type="entry name" value="Helicase_C"/>
    <property type="match status" value="1"/>
</dbReference>
<dbReference type="InterPro" id="IPR007502">
    <property type="entry name" value="Helicase-assoc_dom"/>
</dbReference>
<keyword evidence="2" id="KW-0378">Hydrolase</keyword>
<evidence type="ECO:0000256" key="3">
    <source>
        <dbReference type="ARBA" id="ARBA00022806"/>
    </source>
</evidence>
<dbReference type="PANTHER" id="PTHR18934:SF221">
    <property type="entry name" value="ATP-DEPENDENT RNA HELICASE DHX34-RELATED"/>
    <property type="match status" value="1"/>
</dbReference>
<accession>A0A6L2Q8M5</accession>
<dbReference type="FunFam" id="1.20.120.1080:FF:000005">
    <property type="entry name" value="ATP-dependent helicase HrpA"/>
    <property type="match status" value="1"/>
</dbReference>
<feature type="domain" description="Helicase ATP-binding" evidence="6">
    <location>
        <begin position="253"/>
        <end position="413"/>
    </location>
</feature>
<dbReference type="Pfam" id="PF21010">
    <property type="entry name" value="HA2_C"/>
    <property type="match status" value="1"/>
</dbReference>
<evidence type="ECO:0000256" key="5">
    <source>
        <dbReference type="SAM" id="MobiDB-lite"/>
    </source>
</evidence>
<name>A0A6L2Q8M5_COPFO</name>
<dbReference type="SMART" id="SM00847">
    <property type="entry name" value="HA2"/>
    <property type="match status" value="1"/>
</dbReference>
<dbReference type="GO" id="GO:0004386">
    <property type="term" value="F:helicase activity"/>
    <property type="evidence" value="ECO:0007669"/>
    <property type="project" value="UniProtKB-KW"/>
</dbReference>
<keyword evidence="9" id="KW-1185">Reference proteome</keyword>
<evidence type="ECO:0000259" key="6">
    <source>
        <dbReference type="PROSITE" id="PS51192"/>
    </source>
</evidence>
<keyword evidence="4" id="KW-0067">ATP-binding</keyword>
<dbReference type="InterPro" id="IPR011709">
    <property type="entry name" value="DEAD-box_helicase_OB_fold"/>
</dbReference>
<dbReference type="PROSITE" id="PS51194">
    <property type="entry name" value="HELICASE_CTER"/>
    <property type="match status" value="1"/>
</dbReference>
<dbReference type="CDD" id="cd18791">
    <property type="entry name" value="SF2_C_RHA"/>
    <property type="match status" value="1"/>
</dbReference>
<dbReference type="GO" id="GO:0005524">
    <property type="term" value="F:ATP binding"/>
    <property type="evidence" value="ECO:0007669"/>
    <property type="project" value="UniProtKB-KW"/>
</dbReference>
<dbReference type="InterPro" id="IPR014001">
    <property type="entry name" value="Helicase_ATP-bd"/>
</dbReference>
<dbReference type="AlphaFoldDB" id="A0A6L2Q8M5"/>
<organism evidence="8 9">
    <name type="scientific">Coptotermes formosanus</name>
    <name type="common">Formosan subterranean termite</name>
    <dbReference type="NCBI Taxonomy" id="36987"/>
    <lineage>
        <taxon>Eukaryota</taxon>
        <taxon>Metazoa</taxon>
        <taxon>Ecdysozoa</taxon>
        <taxon>Arthropoda</taxon>
        <taxon>Hexapoda</taxon>
        <taxon>Insecta</taxon>
        <taxon>Pterygota</taxon>
        <taxon>Neoptera</taxon>
        <taxon>Polyneoptera</taxon>
        <taxon>Dictyoptera</taxon>
        <taxon>Blattodea</taxon>
        <taxon>Blattoidea</taxon>
        <taxon>Termitoidae</taxon>
        <taxon>Rhinotermitidae</taxon>
        <taxon>Coptotermes</taxon>
    </lineage>
</organism>
<dbReference type="PANTHER" id="PTHR18934">
    <property type="entry name" value="ATP-DEPENDENT RNA HELICASE"/>
    <property type="match status" value="1"/>
</dbReference>
<protein>
    <recommendedName>
        <fullName evidence="10">ATP-dependent RNA helicase DHX34</fullName>
    </recommendedName>
</protein>
<dbReference type="Pfam" id="PF00270">
    <property type="entry name" value="DEAD"/>
    <property type="match status" value="1"/>
</dbReference>
<reference evidence="9" key="1">
    <citation type="submission" date="2020-01" db="EMBL/GenBank/DDBJ databases">
        <title>Draft genome sequence of the Termite Coptotermes fromosanus.</title>
        <authorList>
            <person name="Itakura S."/>
            <person name="Yosikawa Y."/>
            <person name="Umezawa K."/>
        </authorList>
    </citation>
    <scope>NUCLEOTIDE SEQUENCE [LARGE SCALE GENOMIC DNA]</scope>
</reference>
<dbReference type="InterPro" id="IPR027417">
    <property type="entry name" value="P-loop_NTPase"/>
</dbReference>